<proteinExistence type="predicted"/>
<dbReference type="HOGENOM" id="CLU_1750935_0_0_1"/>
<evidence type="ECO:0000259" key="2">
    <source>
        <dbReference type="Pfam" id="PF14510"/>
    </source>
</evidence>
<gene>
    <name evidence="3" type="ORF">BN14_02561</name>
</gene>
<accession>M5BNJ4</accession>
<feature type="region of interest" description="Disordered" evidence="1">
    <location>
        <begin position="1"/>
        <end position="23"/>
    </location>
</feature>
<feature type="region of interest" description="Disordered" evidence="1">
    <location>
        <begin position="35"/>
        <end position="54"/>
    </location>
</feature>
<dbReference type="EMBL" id="CAOJ01003481">
    <property type="protein sequence ID" value="CCO28566.1"/>
    <property type="molecule type" value="Genomic_DNA"/>
</dbReference>
<feature type="compositionally biased region" description="Basic and acidic residues" evidence="1">
    <location>
        <begin position="1"/>
        <end position="13"/>
    </location>
</feature>
<sequence length="149" mass="16766">MDSDKHVEPHRADSVPANYFDNEGCEQLTRTLSQLSQPQVNDAQATPASDQSSALGTLVEDGAEEEKFDFENRVRTTLDRMDEEGIKHRELGVGFVDLTVRGLGAAAKYQETVLSMISPTQWLHKLGELRHPPWRDVVYAYTFTQDDPC</sequence>
<organism evidence="3 4">
    <name type="scientific">Thanatephorus cucumeris (strain AG1-IB / isolate 7/3/14)</name>
    <name type="common">Lettuce bottom rot fungus</name>
    <name type="synonym">Rhizoctonia solani</name>
    <dbReference type="NCBI Taxonomy" id="1108050"/>
    <lineage>
        <taxon>Eukaryota</taxon>
        <taxon>Fungi</taxon>
        <taxon>Dikarya</taxon>
        <taxon>Basidiomycota</taxon>
        <taxon>Agaricomycotina</taxon>
        <taxon>Agaricomycetes</taxon>
        <taxon>Cantharellales</taxon>
        <taxon>Ceratobasidiaceae</taxon>
        <taxon>Rhizoctonia</taxon>
        <taxon>Rhizoctonia solani AG-1</taxon>
    </lineage>
</organism>
<dbReference type="Proteomes" id="UP000012065">
    <property type="component" value="Unassembled WGS sequence"/>
</dbReference>
<comment type="caution">
    <text evidence="3">The sequence shown here is derived from an EMBL/GenBank/DDBJ whole genome shotgun (WGS) entry which is preliminary data.</text>
</comment>
<dbReference type="InterPro" id="IPR029481">
    <property type="entry name" value="ABC_trans_N"/>
</dbReference>
<dbReference type="Pfam" id="PF14510">
    <property type="entry name" value="ABC_trans_N"/>
    <property type="match status" value="1"/>
</dbReference>
<reference evidence="3 4" key="1">
    <citation type="journal article" date="2013" name="J. Biotechnol.">
        <title>Establishment and interpretation of the genome sequence of the phytopathogenic fungus Rhizoctonia solani AG1-IB isolate 7/3/14.</title>
        <authorList>
            <person name="Wibberg D.W."/>
            <person name="Jelonek L.J."/>
            <person name="Rupp O.R."/>
            <person name="Hennig M.H."/>
            <person name="Eikmeyer F.E."/>
            <person name="Goesmann A.G."/>
            <person name="Hartmann A.H."/>
            <person name="Borriss R.B."/>
            <person name="Grosch R.G."/>
            <person name="Puehler A.P."/>
            <person name="Schlueter A.S."/>
        </authorList>
    </citation>
    <scope>NUCLEOTIDE SEQUENCE [LARGE SCALE GENOMIC DNA]</scope>
    <source>
        <strain evidence="4">AG1-IB / isolate 7/3/14</strain>
    </source>
</reference>
<evidence type="ECO:0000256" key="1">
    <source>
        <dbReference type="SAM" id="MobiDB-lite"/>
    </source>
</evidence>
<feature type="domain" description="Pleiotropic ABC efflux transporter N-terminal" evidence="2">
    <location>
        <begin position="27"/>
        <end position="116"/>
    </location>
</feature>
<protein>
    <submittedName>
        <fullName evidence="3">Pleiotropic drug resistance ABC transporter</fullName>
    </submittedName>
</protein>
<name>M5BNJ4_THACB</name>
<evidence type="ECO:0000313" key="3">
    <source>
        <dbReference type="EMBL" id="CCO28566.1"/>
    </source>
</evidence>
<dbReference type="AlphaFoldDB" id="M5BNJ4"/>
<evidence type="ECO:0000313" key="4">
    <source>
        <dbReference type="Proteomes" id="UP000012065"/>
    </source>
</evidence>